<gene>
    <name evidence="3" type="ORF">IDH44_04390</name>
</gene>
<comment type="caution">
    <text evidence="3">The sequence shown here is derived from an EMBL/GenBank/DDBJ whole genome shotgun (WGS) entry which is preliminary data.</text>
</comment>
<dbReference type="InterPro" id="IPR019076">
    <property type="entry name" value="Spore_lipoprot_YhcN/YlaJ-like"/>
</dbReference>
<evidence type="ECO:0000313" key="3">
    <source>
        <dbReference type="EMBL" id="MBD2844419.1"/>
    </source>
</evidence>
<evidence type="ECO:0000256" key="2">
    <source>
        <dbReference type="SAM" id="SignalP"/>
    </source>
</evidence>
<proteinExistence type="predicted"/>
<dbReference type="RefSeq" id="WP_190915091.1">
    <property type="nucleotide sequence ID" value="NZ_JACXIZ010000011.1"/>
</dbReference>
<feature type="region of interest" description="Disordered" evidence="1">
    <location>
        <begin position="23"/>
        <end position="50"/>
    </location>
</feature>
<name>A0A927BRY3_9BACL</name>
<reference evidence="3" key="1">
    <citation type="submission" date="2020-09" db="EMBL/GenBank/DDBJ databases">
        <title>A novel bacterium of genus Paenibacillus, isolated from South China Sea.</title>
        <authorList>
            <person name="Huang H."/>
            <person name="Mo K."/>
            <person name="Hu Y."/>
        </authorList>
    </citation>
    <scope>NUCLEOTIDE SEQUENCE</scope>
    <source>
        <strain evidence="3">IB182496</strain>
    </source>
</reference>
<dbReference type="InterPro" id="IPR014247">
    <property type="entry name" value="Spore_lipoprot_YhcN/YlaJ"/>
</dbReference>
<accession>A0A927BRY3</accession>
<evidence type="ECO:0000256" key="1">
    <source>
        <dbReference type="SAM" id="MobiDB-lite"/>
    </source>
</evidence>
<feature type="signal peptide" evidence="2">
    <location>
        <begin position="1"/>
        <end position="23"/>
    </location>
</feature>
<protein>
    <submittedName>
        <fullName evidence="3">YhcN/YlaJ family sporulation lipoprotein</fullName>
    </submittedName>
</protein>
<dbReference type="Proteomes" id="UP000621560">
    <property type="component" value="Unassembled WGS sequence"/>
</dbReference>
<dbReference type="PROSITE" id="PS51257">
    <property type="entry name" value="PROKAR_LIPOPROTEIN"/>
    <property type="match status" value="1"/>
</dbReference>
<feature type="chain" id="PRO_5039181349" evidence="2">
    <location>
        <begin position="24"/>
        <end position="180"/>
    </location>
</feature>
<dbReference type="GO" id="GO:0030435">
    <property type="term" value="P:sporulation resulting in formation of a cellular spore"/>
    <property type="evidence" value="ECO:0007669"/>
    <property type="project" value="InterPro"/>
</dbReference>
<sequence>MTNKWLVSIAVLATLLSGCGTNNGNGASPSPQNNDGLRQQAQQLPESAGEELDAAGRLEQLAKHVPGVENAHCVLLGDTAVVGIDVDASLDRSRVGTLKYSVAEALRDDPNGAKAIVTADMDLGERLREMRQDIQAGKPVAGFAEELADIVGRIVPQLPRDTLPRDTTDAPASPQVDQQL</sequence>
<keyword evidence="2" id="KW-0732">Signal</keyword>
<organism evidence="3 4">
    <name type="scientific">Paenibacillus sabuli</name>
    <dbReference type="NCBI Taxonomy" id="2772509"/>
    <lineage>
        <taxon>Bacteria</taxon>
        <taxon>Bacillati</taxon>
        <taxon>Bacillota</taxon>
        <taxon>Bacilli</taxon>
        <taxon>Bacillales</taxon>
        <taxon>Paenibacillaceae</taxon>
        <taxon>Paenibacillus</taxon>
    </lineage>
</organism>
<dbReference type="NCBIfam" id="TIGR02898">
    <property type="entry name" value="spore_YhcN_YlaJ"/>
    <property type="match status" value="1"/>
</dbReference>
<dbReference type="AlphaFoldDB" id="A0A927BRY3"/>
<evidence type="ECO:0000313" key="4">
    <source>
        <dbReference type="Proteomes" id="UP000621560"/>
    </source>
</evidence>
<feature type="compositionally biased region" description="Polar residues" evidence="1">
    <location>
        <begin position="23"/>
        <end position="45"/>
    </location>
</feature>
<feature type="region of interest" description="Disordered" evidence="1">
    <location>
        <begin position="158"/>
        <end position="180"/>
    </location>
</feature>
<keyword evidence="4" id="KW-1185">Reference proteome</keyword>
<dbReference type="EMBL" id="JACXIZ010000011">
    <property type="protein sequence ID" value="MBD2844419.1"/>
    <property type="molecule type" value="Genomic_DNA"/>
</dbReference>
<keyword evidence="3" id="KW-0449">Lipoprotein</keyword>
<dbReference type="Pfam" id="PF09580">
    <property type="entry name" value="Spore_YhcN_YlaJ"/>
    <property type="match status" value="1"/>
</dbReference>